<keyword evidence="6" id="KW-0243">Dynein</keyword>
<dbReference type="GO" id="GO:0045505">
    <property type="term" value="F:dynein intermediate chain binding"/>
    <property type="evidence" value="ECO:0007669"/>
    <property type="project" value="InterPro"/>
</dbReference>
<dbReference type="GO" id="GO:0051959">
    <property type="term" value="F:dynein light intermediate chain binding"/>
    <property type="evidence" value="ECO:0007669"/>
    <property type="project" value="InterPro"/>
</dbReference>
<keyword evidence="16" id="KW-1185">Reference proteome</keyword>
<dbReference type="PANTHER" id="PTHR46961">
    <property type="entry name" value="DYNEIN HEAVY CHAIN 1, AXONEMAL-LIKE PROTEIN"/>
    <property type="match status" value="1"/>
</dbReference>
<evidence type="ECO:0000256" key="4">
    <source>
        <dbReference type="ARBA" id="ARBA00022741"/>
    </source>
</evidence>
<keyword evidence="7 12" id="KW-0175">Coiled coil</keyword>
<dbReference type="Proteomes" id="UP000593567">
    <property type="component" value="Unassembled WGS sequence"/>
</dbReference>
<gene>
    <name evidence="15" type="ORF">EB796_010182</name>
</gene>
<accession>A0A7J7JYR8</accession>
<dbReference type="Gene3D" id="1.20.140.100">
    <property type="entry name" value="Dynein heavy chain, N-terminal domain 2"/>
    <property type="match status" value="1"/>
</dbReference>
<evidence type="ECO:0000313" key="16">
    <source>
        <dbReference type="Proteomes" id="UP000593567"/>
    </source>
</evidence>
<evidence type="ECO:0000256" key="2">
    <source>
        <dbReference type="ARBA" id="ARBA00022490"/>
    </source>
</evidence>
<comment type="subcellular location">
    <subcellularLocation>
        <location evidence="1">Cytoplasm</location>
        <location evidence="1">Cytoskeleton</location>
        <location evidence="1">Cilium axoneme</location>
    </subcellularLocation>
</comment>
<keyword evidence="9" id="KW-0505">Motor protein</keyword>
<dbReference type="PANTHER" id="PTHR46961:SF21">
    <property type="entry name" value="LOW QUALITY PROTEIN: DYNEIN BETA CHAIN, FLAGELLAR OUTER ARM-LIKE"/>
    <property type="match status" value="1"/>
</dbReference>
<evidence type="ECO:0000256" key="8">
    <source>
        <dbReference type="ARBA" id="ARBA00023069"/>
    </source>
</evidence>
<dbReference type="InterPro" id="IPR026983">
    <property type="entry name" value="DHC"/>
</dbReference>
<keyword evidence="2" id="KW-0963">Cytoplasm</keyword>
<dbReference type="InterPro" id="IPR013602">
    <property type="entry name" value="Dynein_heavy_linker"/>
</dbReference>
<evidence type="ECO:0000256" key="7">
    <source>
        <dbReference type="ARBA" id="ARBA00023054"/>
    </source>
</evidence>
<name>A0A7J7JYR8_BUGNE</name>
<evidence type="ECO:0000256" key="10">
    <source>
        <dbReference type="ARBA" id="ARBA00023212"/>
    </source>
</evidence>
<sequence length="701" mass="80625">MSELMSMQKEIEEHIGSDLIPSGARIHALVERSFKAVGISKASPAWEDYMDYLDAIVLNGLKQTSLASLRAMWRQLTEAPLNLLSIFSDFSFLWELDVTETFAQFLKGHISPNPRRSTAQHSNGPSRMRQQATARSSSTSRSSSARSLVSVGIVGTAEKSFLSQSKDEEKESSVPALDEFDAEIDIYKTARDEIMGLQTKCDIGWIRVNLEPVKQVLVTHASKWMWTFTSYLAEQVTKMLMGLDTFLKRIEPEIESIKGNERDTASFMKMMRLFNEVTAQQQEMDVKFAAMHRTVLLLKKYNQMLPHNTQELFNAAPGRWNNLKTKVSLAKQRLGPRIQEESERITRDLAEFGSKVRKLEQNLDESPVFSFEYSMSEAWESLDHFSKQLSVLENEAQDLAELQDLLEANVRLSYLLSDECFIVYHRCRLTIENLKKVWEAVRILGDEQNEWKCHRWHKINTKQLRTETDRQLEMLKKLPEEVLLWDVYHGLQGSIVDIQSCLPLIDDLSNPAMRTRHWKQLVRVTGGAVQIDNDTLKRMTLGELLSLGLQTHVDDVRAIVQRAVKDLAIEKSLKTYEEVWLSKVFEMRIHIRSKSIDQADVNMNDNGVLSLLTNTDPIFDELERHQVSLQAMQGSSAAGSFMDEVVKWQKRLQTIEAVVSLWLEVQDKWTELEEVSELTTKFRHHVIALVYFSIINDMLYT</sequence>
<reference evidence="15" key="1">
    <citation type="submission" date="2020-06" db="EMBL/GenBank/DDBJ databases">
        <title>Draft genome of Bugula neritina, a colonial animal packing powerful symbionts and potential medicines.</title>
        <authorList>
            <person name="Rayko M."/>
        </authorList>
    </citation>
    <scope>NUCLEOTIDE SEQUENCE [LARGE SCALE GENOMIC DNA]</scope>
    <source>
        <strain evidence="15">Kwan_BN1</strain>
    </source>
</reference>
<feature type="compositionally biased region" description="Polar residues" evidence="13">
    <location>
        <begin position="114"/>
        <end position="131"/>
    </location>
</feature>
<evidence type="ECO:0000256" key="11">
    <source>
        <dbReference type="ARBA" id="ARBA00023273"/>
    </source>
</evidence>
<dbReference type="OrthoDB" id="6272815at2759"/>
<evidence type="ECO:0000259" key="14">
    <source>
        <dbReference type="Pfam" id="PF08393"/>
    </source>
</evidence>
<keyword evidence="5" id="KW-0067">ATP-binding</keyword>
<evidence type="ECO:0000256" key="9">
    <source>
        <dbReference type="ARBA" id="ARBA00023175"/>
    </source>
</evidence>
<evidence type="ECO:0000256" key="5">
    <source>
        <dbReference type="ARBA" id="ARBA00022840"/>
    </source>
</evidence>
<feature type="compositionally biased region" description="Low complexity" evidence="13">
    <location>
        <begin position="132"/>
        <end position="145"/>
    </location>
</feature>
<feature type="coiled-coil region" evidence="12">
    <location>
        <begin position="342"/>
        <end position="409"/>
    </location>
</feature>
<keyword evidence="3" id="KW-0493">Microtubule</keyword>
<protein>
    <recommendedName>
        <fullName evidence="14">Dynein heavy chain linker domain-containing protein</fullName>
    </recommendedName>
</protein>
<dbReference type="GO" id="GO:0005874">
    <property type="term" value="C:microtubule"/>
    <property type="evidence" value="ECO:0007669"/>
    <property type="project" value="UniProtKB-KW"/>
</dbReference>
<keyword evidence="4" id="KW-0547">Nucleotide-binding</keyword>
<dbReference type="Pfam" id="PF08393">
    <property type="entry name" value="DHC_N2"/>
    <property type="match status" value="1"/>
</dbReference>
<dbReference type="AlphaFoldDB" id="A0A7J7JYR8"/>
<feature type="domain" description="Dynein heavy chain linker" evidence="14">
    <location>
        <begin position="426"/>
        <end position="675"/>
    </location>
</feature>
<evidence type="ECO:0000256" key="6">
    <source>
        <dbReference type="ARBA" id="ARBA00023017"/>
    </source>
</evidence>
<dbReference type="Gene3D" id="1.10.287.2620">
    <property type="match status" value="1"/>
</dbReference>
<keyword evidence="10" id="KW-0206">Cytoskeleton</keyword>
<evidence type="ECO:0000256" key="3">
    <source>
        <dbReference type="ARBA" id="ARBA00022701"/>
    </source>
</evidence>
<dbReference type="GO" id="GO:0005930">
    <property type="term" value="C:axoneme"/>
    <property type="evidence" value="ECO:0007669"/>
    <property type="project" value="UniProtKB-SubCell"/>
</dbReference>
<evidence type="ECO:0000313" key="15">
    <source>
        <dbReference type="EMBL" id="KAF6031550.1"/>
    </source>
</evidence>
<evidence type="ECO:0000256" key="12">
    <source>
        <dbReference type="SAM" id="Coils"/>
    </source>
</evidence>
<keyword evidence="8" id="KW-0969">Cilium</keyword>
<comment type="caution">
    <text evidence="15">The sequence shown here is derived from an EMBL/GenBank/DDBJ whole genome shotgun (WGS) entry which is preliminary data.</text>
</comment>
<dbReference type="GO" id="GO:0007018">
    <property type="term" value="P:microtubule-based movement"/>
    <property type="evidence" value="ECO:0007669"/>
    <property type="project" value="InterPro"/>
</dbReference>
<proteinExistence type="predicted"/>
<evidence type="ECO:0000256" key="13">
    <source>
        <dbReference type="SAM" id="MobiDB-lite"/>
    </source>
</evidence>
<evidence type="ECO:0000256" key="1">
    <source>
        <dbReference type="ARBA" id="ARBA00004430"/>
    </source>
</evidence>
<dbReference type="FunFam" id="1.10.287.2620:FF:000002">
    <property type="entry name" value="Dynein heavy chain 2, axonemal"/>
    <property type="match status" value="1"/>
</dbReference>
<keyword evidence="11" id="KW-0966">Cell projection</keyword>
<dbReference type="GO" id="GO:0005524">
    <property type="term" value="F:ATP binding"/>
    <property type="evidence" value="ECO:0007669"/>
    <property type="project" value="UniProtKB-KW"/>
</dbReference>
<organism evidence="15 16">
    <name type="scientific">Bugula neritina</name>
    <name type="common">Brown bryozoan</name>
    <name type="synonym">Sertularia neritina</name>
    <dbReference type="NCBI Taxonomy" id="10212"/>
    <lineage>
        <taxon>Eukaryota</taxon>
        <taxon>Metazoa</taxon>
        <taxon>Spiralia</taxon>
        <taxon>Lophotrochozoa</taxon>
        <taxon>Bryozoa</taxon>
        <taxon>Gymnolaemata</taxon>
        <taxon>Cheilostomatida</taxon>
        <taxon>Flustrina</taxon>
        <taxon>Buguloidea</taxon>
        <taxon>Bugulidae</taxon>
        <taxon>Bugula</taxon>
    </lineage>
</organism>
<dbReference type="EMBL" id="VXIV02001593">
    <property type="protein sequence ID" value="KAF6031550.1"/>
    <property type="molecule type" value="Genomic_DNA"/>
</dbReference>
<dbReference type="InterPro" id="IPR042222">
    <property type="entry name" value="Dynein_2_N"/>
</dbReference>
<feature type="region of interest" description="Disordered" evidence="13">
    <location>
        <begin position="112"/>
        <end position="145"/>
    </location>
</feature>
<dbReference type="GO" id="GO:0030286">
    <property type="term" value="C:dynein complex"/>
    <property type="evidence" value="ECO:0007669"/>
    <property type="project" value="UniProtKB-KW"/>
</dbReference>